<dbReference type="EMBL" id="MQWA01000001">
    <property type="protein sequence ID" value="PQJ27721.1"/>
    <property type="molecule type" value="Genomic_DNA"/>
</dbReference>
<evidence type="ECO:0000313" key="2">
    <source>
        <dbReference type="Proteomes" id="UP000239907"/>
    </source>
</evidence>
<evidence type="ECO:0000313" key="1">
    <source>
        <dbReference type="EMBL" id="PQJ27721.1"/>
    </source>
</evidence>
<accession>A0A2S7TZQ3</accession>
<comment type="caution">
    <text evidence="1">The sequence shown here is derived from an EMBL/GenBank/DDBJ whole genome shotgun (WGS) entry which is preliminary data.</text>
</comment>
<reference evidence="1 2" key="1">
    <citation type="submission" date="2016-12" db="EMBL/GenBank/DDBJ databases">
        <title>Study of bacterial adaptation to deep sea.</title>
        <authorList>
            <person name="Song J."/>
            <person name="Yoshizawa S."/>
            <person name="Kogure K."/>
        </authorList>
    </citation>
    <scope>NUCLEOTIDE SEQUENCE [LARGE SCALE GENOMIC DNA]</scope>
    <source>
        <strain evidence="1 2">SAORIC-165</strain>
    </source>
</reference>
<dbReference type="RefSeq" id="WP_105042211.1">
    <property type="nucleotide sequence ID" value="NZ_MQWA01000001.1"/>
</dbReference>
<proteinExistence type="predicted"/>
<keyword evidence="2" id="KW-1185">Reference proteome</keyword>
<organism evidence="1 2">
    <name type="scientific">Rubritalea profundi</name>
    <dbReference type="NCBI Taxonomy" id="1658618"/>
    <lineage>
        <taxon>Bacteria</taxon>
        <taxon>Pseudomonadati</taxon>
        <taxon>Verrucomicrobiota</taxon>
        <taxon>Verrucomicrobiia</taxon>
        <taxon>Verrucomicrobiales</taxon>
        <taxon>Rubritaleaceae</taxon>
        <taxon>Rubritalea</taxon>
    </lineage>
</organism>
<gene>
    <name evidence="1" type="ORF">BSZ32_03870</name>
</gene>
<dbReference type="Proteomes" id="UP000239907">
    <property type="component" value="Unassembled WGS sequence"/>
</dbReference>
<sequence length="222" mass="25330">MSTAEKIPEFADLYLRPSEKEMKDQRGRYRQAVRIGFVEMERISEEVVIPEFEKVGAILMDAGYDVEIVVFDTESNVCDDLFVCGAGLRISRGHMHSAIVYTGDPYCFEFTLQTHNYVGAVTEVDVAYHKLTPVWFHRNVLSFLTASFPEVDFSDFAETEDDQWLVMEGPFTVKLEDESGDYQTVAEAETIEEAMKMASMFCTAFNSEDKLVLEDRMGRKVC</sequence>
<dbReference type="AlphaFoldDB" id="A0A2S7TZQ3"/>
<name>A0A2S7TZQ3_9BACT</name>
<dbReference type="OrthoDB" id="192596at2"/>
<protein>
    <submittedName>
        <fullName evidence="1">Uncharacterized protein</fullName>
    </submittedName>
</protein>